<name>A0ABV1SJV3_9RHOB</name>
<evidence type="ECO:0000313" key="2">
    <source>
        <dbReference type="Proteomes" id="UP001438953"/>
    </source>
</evidence>
<reference evidence="1 2" key="2">
    <citation type="submission" date="2024-06" db="EMBL/GenBank/DDBJ databases">
        <title>Thioclava kandeliae sp. nov. from a rhizosphere soil sample of Kandelia candel in a mangrove.</title>
        <authorList>
            <person name="Mu T."/>
        </authorList>
    </citation>
    <scope>NUCLEOTIDE SEQUENCE [LARGE SCALE GENOMIC DNA]</scope>
    <source>
        <strain evidence="1 2">CPCC 100088</strain>
    </source>
</reference>
<accession>A0ABV1SJV3</accession>
<dbReference type="InterPro" id="IPR011009">
    <property type="entry name" value="Kinase-like_dom_sf"/>
</dbReference>
<dbReference type="SUPFAM" id="SSF56112">
    <property type="entry name" value="Protein kinase-like (PK-like)"/>
    <property type="match status" value="1"/>
</dbReference>
<dbReference type="RefSeq" id="WP_350938454.1">
    <property type="nucleotide sequence ID" value="NZ_JAYWLC010000015.1"/>
</dbReference>
<gene>
    <name evidence="1" type="ORF">VSX56_15515</name>
</gene>
<organism evidence="1 2">
    <name type="scientific">Thioclava kandeliae</name>
    <dbReference type="NCBI Taxonomy" id="3070818"/>
    <lineage>
        <taxon>Bacteria</taxon>
        <taxon>Pseudomonadati</taxon>
        <taxon>Pseudomonadota</taxon>
        <taxon>Alphaproteobacteria</taxon>
        <taxon>Rhodobacterales</taxon>
        <taxon>Paracoccaceae</taxon>
        <taxon>Thioclava</taxon>
    </lineage>
</organism>
<protein>
    <recommendedName>
        <fullName evidence="3">Aminoglycoside phosphotransferase domain-containing protein</fullName>
    </recommendedName>
</protein>
<evidence type="ECO:0000313" key="1">
    <source>
        <dbReference type="EMBL" id="MER5173177.1"/>
    </source>
</evidence>
<evidence type="ECO:0008006" key="3">
    <source>
        <dbReference type="Google" id="ProtNLM"/>
    </source>
</evidence>
<reference evidence="1 2" key="1">
    <citation type="submission" date="2024-01" db="EMBL/GenBank/DDBJ databases">
        <authorList>
            <person name="Deng Y."/>
            <person name="Su J."/>
        </authorList>
    </citation>
    <scope>NUCLEOTIDE SEQUENCE [LARGE SCALE GENOMIC DNA]</scope>
    <source>
        <strain evidence="1 2">CPCC 100088</strain>
    </source>
</reference>
<dbReference type="EMBL" id="JAYWLC010000015">
    <property type="protein sequence ID" value="MER5173177.1"/>
    <property type="molecule type" value="Genomic_DNA"/>
</dbReference>
<keyword evidence="2" id="KW-1185">Reference proteome</keyword>
<sequence length="309" mass="34944">MQALERDISQIEEIEAVARDLKRALEQLPGWAGTRVEEVLRLTPERAVVVIRRRDEYFVLKQFFGEKGPARATLMAEALGHAAHMQDGAYRVVPLVASYATQGIVIMARTPGLRMDRILADAVSETRLRLVGAAGHWLARYTEPTRAEGRFYATFWLRQIEDLPHRHMQGDARELSFQILDKMARMAPDLNGRAVIRARSHGDFVVRNLNVAPDGETLWGFDIDRYPLQPVARDAARFLTWRATDGVGHPAKAGLPRDEVSAMAATDLLPQEEWHDIVPFFAGETLIRRFADRMSDMDRLVPVARAWLA</sequence>
<comment type="caution">
    <text evidence="1">The sequence shown here is derived from an EMBL/GenBank/DDBJ whole genome shotgun (WGS) entry which is preliminary data.</text>
</comment>
<dbReference type="Proteomes" id="UP001438953">
    <property type="component" value="Unassembled WGS sequence"/>
</dbReference>
<proteinExistence type="predicted"/>